<keyword evidence="9 15" id="KW-0482">Metalloprotease</keyword>
<comment type="subcellular location">
    <subcellularLocation>
        <location evidence="1">Cytoplasm</location>
    </subcellularLocation>
</comment>
<evidence type="ECO:0000256" key="12">
    <source>
        <dbReference type="ARBA" id="ARBA00066668"/>
    </source>
</evidence>
<dbReference type="EC" id="3.4.15.5" evidence="12"/>
<sequence length="725" mass="80309">MIPAVRKTLITLAVCVSLSACQSEPETPAVTDAPKPEAQAPAQAGDWASNPFSKASTLPLQAPDFSAIRDEHYAPALTEAMRLQLEAVEAIANNAEPATFVNTIEALERSGETLLRVANVFFYVTGSYTNDTLDQVQADFAPKLAAHQDAITLNEALFARVKSLYEQRATLGLTPEQESVLTRYYLNFTRNGALLQGDAREQLKTLNGRLSEVQTKFQQNVLEGTKNAAVHVTDAAALAGLEQSDLDTAAAAAKDAGKDGWLFAIVNTSTQPLLSKAQNREFRERLYKASIERNTSGPNDNQPLILEIAKLRAERAKLLGYNNFADYIIEDQMAKTAANAKKLMQDVAAPSVAAAKKDAGELQALIDEAGGKFKLAPWDWQFYAEKLRAKKYNLDESQVRPYFEADSVLNNGVFFAANKLFGLTFKERTDLPVYDKVVRTFDVFDANGDQLGIYYLDLFARPNKRGGAWMTNFVDQSYLFGTKPVVTNNLNVPKPADGQPVLLTSDEMNTLFHEFGHALHGLFANHQYPLQSGTSTPRDFVEFPSQWFENWAYEPTVLRNFAKHHETGETIPDELVQKIKNASSFNAGFASTEYLASALLDMSWHELDGATMPTDVLAFERQALEQNGVYMDEIYPRYRSTYFSHVFPGGYSAGYYSYLWCEVLDADAFAGFTERGGMTRENGDAFRKQVLGIGGVGDLLAQYTAWRGAPPKADALMVRRGFDKK</sequence>
<dbReference type="InterPro" id="IPR045090">
    <property type="entry name" value="Pept_M3A_M3B"/>
</dbReference>
<evidence type="ECO:0000256" key="7">
    <source>
        <dbReference type="ARBA" id="ARBA00022801"/>
    </source>
</evidence>
<evidence type="ECO:0000256" key="15">
    <source>
        <dbReference type="RuleBase" id="RU003435"/>
    </source>
</evidence>
<evidence type="ECO:0000256" key="4">
    <source>
        <dbReference type="ARBA" id="ARBA00022645"/>
    </source>
</evidence>
<protein>
    <recommendedName>
        <fullName evidence="13">Dipeptidyl carboxypeptidase</fullName>
        <ecNumber evidence="12">3.4.15.5</ecNumber>
    </recommendedName>
    <alternativeName>
        <fullName evidence="14">Peptidyl-dipeptidase Dcp</fullName>
    </alternativeName>
</protein>
<evidence type="ECO:0000256" key="2">
    <source>
        <dbReference type="ARBA" id="ARBA00006040"/>
    </source>
</evidence>
<keyword evidence="20" id="KW-1185">Reference proteome</keyword>
<dbReference type="Pfam" id="PF01432">
    <property type="entry name" value="Peptidase_M3"/>
    <property type="match status" value="1"/>
</dbReference>
<proteinExistence type="inferred from homology"/>
<accession>A0A2P1PM41</accession>
<dbReference type="Gene3D" id="1.10.1370.40">
    <property type="match status" value="1"/>
</dbReference>
<evidence type="ECO:0000256" key="6">
    <source>
        <dbReference type="ARBA" id="ARBA00022723"/>
    </source>
</evidence>
<dbReference type="PROSITE" id="PS51257">
    <property type="entry name" value="PROKAR_LIPOPROTEIN"/>
    <property type="match status" value="1"/>
</dbReference>
<evidence type="ECO:0000256" key="16">
    <source>
        <dbReference type="SAM" id="MobiDB-lite"/>
    </source>
</evidence>
<evidence type="ECO:0000256" key="17">
    <source>
        <dbReference type="SAM" id="SignalP"/>
    </source>
</evidence>
<evidence type="ECO:0000256" key="11">
    <source>
        <dbReference type="ARBA" id="ARBA00054529"/>
    </source>
</evidence>
<dbReference type="GO" id="GO:0004222">
    <property type="term" value="F:metalloendopeptidase activity"/>
    <property type="evidence" value="ECO:0007669"/>
    <property type="project" value="InterPro"/>
</dbReference>
<dbReference type="InterPro" id="IPR001567">
    <property type="entry name" value="Pept_M3A_M3B_dom"/>
</dbReference>
<reference evidence="19 20" key="2">
    <citation type="submission" date="2018-03" db="EMBL/GenBank/DDBJ databases">
        <authorList>
            <person name="Keele B.F."/>
        </authorList>
    </citation>
    <scope>NUCLEOTIDE SEQUENCE [LARGE SCALE GENOMIC DNA]</scope>
    <source>
        <strain evidence="19 20">D13</strain>
    </source>
</reference>
<dbReference type="GO" id="GO:0046872">
    <property type="term" value="F:metal ion binding"/>
    <property type="evidence" value="ECO:0007669"/>
    <property type="project" value="UniProtKB-UniRule"/>
</dbReference>
<dbReference type="PANTHER" id="PTHR43660:SF1">
    <property type="entry name" value="DIPEPTIDYL CARBOXYPEPTIDASE"/>
    <property type="match status" value="1"/>
</dbReference>
<evidence type="ECO:0000313" key="20">
    <source>
        <dbReference type="Proteomes" id="UP000241074"/>
    </source>
</evidence>
<keyword evidence="8 15" id="KW-0862">Zinc</keyword>
<evidence type="ECO:0000259" key="18">
    <source>
        <dbReference type="Pfam" id="PF01432"/>
    </source>
</evidence>
<dbReference type="EMBL" id="CP027860">
    <property type="protein sequence ID" value="AVP95908.1"/>
    <property type="molecule type" value="Genomic_DNA"/>
</dbReference>
<keyword evidence="3" id="KW-0963">Cytoplasm</keyword>
<dbReference type="Gene3D" id="1.10.1370.10">
    <property type="entry name" value="Neurolysin, domain 3"/>
    <property type="match status" value="1"/>
</dbReference>
<organism evidence="19 20">
    <name type="scientific">Ahniella affigens</name>
    <dbReference type="NCBI Taxonomy" id="2021234"/>
    <lineage>
        <taxon>Bacteria</taxon>
        <taxon>Pseudomonadati</taxon>
        <taxon>Pseudomonadota</taxon>
        <taxon>Gammaproteobacteria</taxon>
        <taxon>Lysobacterales</taxon>
        <taxon>Rhodanobacteraceae</taxon>
        <taxon>Ahniella</taxon>
    </lineage>
</organism>
<comment type="function">
    <text evidence="11">Removes dipeptides from the C-termini of N-blocked tripeptides, tetrapeptides and larger peptides.</text>
</comment>
<evidence type="ECO:0000256" key="1">
    <source>
        <dbReference type="ARBA" id="ARBA00004496"/>
    </source>
</evidence>
<dbReference type="InterPro" id="IPR034005">
    <property type="entry name" value="M3A_DCP"/>
</dbReference>
<reference evidence="19 20" key="1">
    <citation type="submission" date="2018-03" db="EMBL/GenBank/DDBJ databases">
        <title>Ahniella affigens gen. nov., sp. nov., a gammaproteobacterium isolated from sandy soil near a stream.</title>
        <authorList>
            <person name="Ko Y."/>
            <person name="Kim J.-H."/>
        </authorList>
    </citation>
    <scope>NUCLEOTIDE SEQUENCE [LARGE SCALE GENOMIC DNA]</scope>
    <source>
        <strain evidence="19 20">D13</strain>
    </source>
</reference>
<gene>
    <name evidence="19" type="ORF">C7S18_01260</name>
</gene>
<evidence type="ECO:0000256" key="8">
    <source>
        <dbReference type="ARBA" id="ARBA00022833"/>
    </source>
</evidence>
<keyword evidence="5 15" id="KW-0645">Protease</keyword>
<evidence type="ECO:0000256" key="5">
    <source>
        <dbReference type="ARBA" id="ARBA00022670"/>
    </source>
</evidence>
<dbReference type="GO" id="GO:0008241">
    <property type="term" value="F:peptidyl-dipeptidase activity"/>
    <property type="evidence" value="ECO:0007669"/>
    <property type="project" value="UniProtKB-EC"/>
</dbReference>
<dbReference type="Gene3D" id="3.40.390.10">
    <property type="entry name" value="Collagenase (Catalytic Domain)"/>
    <property type="match status" value="1"/>
</dbReference>
<comment type="catalytic activity">
    <reaction evidence="10">
        <text>Hydrolysis of unblocked, C-terminal dipeptides from oligopeptides, with broad specificity. Does not hydrolyze bonds in which P1' is Pro, or both P1 and P1' are Gly.</text>
        <dbReference type="EC" id="3.4.15.5"/>
    </reaction>
</comment>
<keyword evidence="17" id="KW-0732">Signal</keyword>
<dbReference type="InterPro" id="IPR024079">
    <property type="entry name" value="MetalloPept_cat_dom_sf"/>
</dbReference>
<dbReference type="FunFam" id="1.10.1370.40:FF:000001">
    <property type="entry name" value="Dipeptidyl carboxypeptidase II"/>
    <property type="match status" value="1"/>
</dbReference>
<keyword evidence="7 15" id="KW-0378">Hydrolase</keyword>
<dbReference type="GO" id="GO:0004180">
    <property type="term" value="F:carboxypeptidase activity"/>
    <property type="evidence" value="ECO:0007669"/>
    <property type="project" value="UniProtKB-KW"/>
</dbReference>
<dbReference type="PANTHER" id="PTHR43660">
    <property type="entry name" value="DIPEPTIDYL CARBOXYPEPTIDASE"/>
    <property type="match status" value="1"/>
</dbReference>
<keyword evidence="6 15" id="KW-0479">Metal-binding</keyword>
<evidence type="ECO:0000313" key="19">
    <source>
        <dbReference type="EMBL" id="AVP95908.1"/>
    </source>
</evidence>
<evidence type="ECO:0000256" key="13">
    <source>
        <dbReference type="ARBA" id="ARBA00070755"/>
    </source>
</evidence>
<feature type="region of interest" description="Disordered" evidence="16">
    <location>
        <begin position="26"/>
        <end position="46"/>
    </location>
</feature>
<keyword evidence="4 19" id="KW-0121">Carboxypeptidase</keyword>
<name>A0A2P1PM41_9GAMM</name>
<dbReference type="CDD" id="cd06456">
    <property type="entry name" value="M3A_DCP"/>
    <property type="match status" value="1"/>
</dbReference>
<comment type="cofactor">
    <cofactor evidence="15">
        <name>Zn(2+)</name>
        <dbReference type="ChEBI" id="CHEBI:29105"/>
    </cofactor>
    <text evidence="15">Binds 1 zinc ion.</text>
</comment>
<evidence type="ECO:0000256" key="9">
    <source>
        <dbReference type="ARBA" id="ARBA00023049"/>
    </source>
</evidence>
<dbReference type="OrthoDB" id="9773538at2"/>
<dbReference type="FunFam" id="3.40.390.10:FF:000009">
    <property type="entry name" value="Oligopeptidase A"/>
    <property type="match status" value="1"/>
</dbReference>
<feature type="chain" id="PRO_5015191570" description="Dipeptidyl carboxypeptidase" evidence="17">
    <location>
        <begin position="23"/>
        <end position="725"/>
    </location>
</feature>
<dbReference type="GO" id="GO:0006508">
    <property type="term" value="P:proteolysis"/>
    <property type="evidence" value="ECO:0007669"/>
    <property type="project" value="UniProtKB-KW"/>
</dbReference>
<dbReference type="SUPFAM" id="SSF55486">
    <property type="entry name" value="Metalloproteases ('zincins'), catalytic domain"/>
    <property type="match status" value="1"/>
</dbReference>
<dbReference type="KEGG" id="xba:C7S18_01260"/>
<comment type="similarity">
    <text evidence="2 15">Belongs to the peptidase M3 family.</text>
</comment>
<feature type="signal peptide" evidence="17">
    <location>
        <begin position="1"/>
        <end position="22"/>
    </location>
</feature>
<dbReference type="GO" id="GO:0005829">
    <property type="term" value="C:cytosol"/>
    <property type="evidence" value="ECO:0007669"/>
    <property type="project" value="TreeGrafter"/>
</dbReference>
<dbReference type="InterPro" id="IPR024077">
    <property type="entry name" value="Neurolysin/TOP_dom2"/>
</dbReference>
<dbReference type="RefSeq" id="WP_106889837.1">
    <property type="nucleotide sequence ID" value="NZ_CP027860.1"/>
</dbReference>
<feature type="domain" description="Peptidase M3A/M3B catalytic" evidence="18">
    <location>
        <begin position="274"/>
        <end position="717"/>
    </location>
</feature>
<dbReference type="Proteomes" id="UP000241074">
    <property type="component" value="Chromosome"/>
</dbReference>
<dbReference type="AlphaFoldDB" id="A0A2P1PM41"/>
<evidence type="ECO:0000256" key="10">
    <source>
        <dbReference type="ARBA" id="ARBA00052506"/>
    </source>
</evidence>
<evidence type="ECO:0000256" key="3">
    <source>
        <dbReference type="ARBA" id="ARBA00022490"/>
    </source>
</evidence>
<evidence type="ECO:0000256" key="14">
    <source>
        <dbReference type="ARBA" id="ARBA00075608"/>
    </source>
</evidence>